<dbReference type="InterPro" id="IPR027417">
    <property type="entry name" value="P-loop_NTPase"/>
</dbReference>
<evidence type="ECO:0000313" key="9">
    <source>
        <dbReference type="Proteomes" id="UP001347796"/>
    </source>
</evidence>
<proteinExistence type="inferred from homology"/>
<evidence type="ECO:0000256" key="6">
    <source>
        <dbReference type="ARBA" id="ARBA00023274"/>
    </source>
</evidence>
<dbReference type="EMBL" id="JAZGQO010000008">
    <property type="protein sequence ID" value="KAK6179035.1"/>
    <property type="molecule type" value="Genomic_DNA"/>
</dbReference>
<keyword evidence="9" id="KW-1185">Reference proteome</keyword>
<sequence length="430" mass="49674">MDALLRMQVLGRIGNIIYRHSQLKTTLLSGRKIPYLRLHSKSFTEKSLLRCMNSVVNNDVFRRTYSITAEQNEHTSLTFAFRCHDNNPANHTIDQEGLFYTVPSEDYKRYLHKAINTEFSAQVKVFAESCIMIRKPALEMIDYIRNSDLNRPVARAIFYGHTGAGKTMSLCHVLHYCSKENWLIVHVPWPAKWNKRNREIAVSPFKEGRIDLPLDAAEWLLHFRTQNTDLLKELTCQFSYTWSKRESTESGTPLIDIVDFGLSRNKFASDCVGVLMKEVKKYACDKRVKVLVAIDGVNGLYSQCALKTEEKENVLIENVSLVRTFRKLLNTDWSNGFVVCTVDINASHYSTRENHTPRYLLGKQGFEVMDPFIPVQVPIYTDKEIYSCLCYYSDRNWIQHPNGKTDEGLKEIIFLSNHNPYTLARVCSSR</sequence>
<comment type="subcellular location">
    <subcellularLocation>
        <location evidence="1">Mitochondrion</location>
    </subcellularLocation>
</comment>
<evidence type="ECO:0000256" key="5">
    <source>
        <dbReference type="ARBA" id="ARBA00023128"/>
    </source>
</evidence>
<keyword evidence="5" id="KW-0496">Mitochondrion</keyword>
<evidence type="ECO:0000256" key="3">
    <source>
        <dbReference type="ARBA" id="ARBA00022946"/>
    </source>
</evidence>
<name>A0AAN8JLT1_PATCE</name>
<gene>
    <name evidence="8" type="ORF">SNE40_011483</name>
</gene>
<dbReference type="PANTHER" id="PTHR12810">
    <property type="entry name" value="MITOCHONDRIAL 28S RIBOSOMAL PROTEIN S29"/>
    <property type="match status" value="1"/>
</dbReference>
<dbReference type="GO" id="GO:0003735">
    <property type="term" value="F:structural constituent of ribosome"/>
    <property type="evidence" value="ECO:0007669"/>
    <property type="project" value="TreeGrafter"/>
</dbReference>
<dbReference type="AlphaFoldDB" id="A0AAN8JLT1"/>
<accession>A0AAN8JLT1</accession>
<organism evidence="8 9">
    <name type="scientific">Patella caerulea</name>
    <name type="common">Rayed Mediterranean limpet</name>
    <dbReference type="NCBI Taxonomy" id="87958"/>
    <lineage>
        <taxon>Eukaryota</taxon>
        <taxon>Metazoa</taxon>
        <taxon>Spiralia</taxon>
        <taxon>Lophotrochozoa</taxon>
        <taxon>Mollusca</taxon>
        <taxon>Gastropoda</taxon>
        <taxon>Patellogastropoda</taxon>
        <taxon>Patelloidea</taxon>
        <taxon>Patellidae</taxon>
        <taxon>Patella</taxon>
    </lineage>
</organism>
<reference evidence="8 9" key="1">
    <citation type="submission" date="2024-01" db="EMBL/GenBank/DDBJ databases">
        <title>The genome of the rayed Mediterranean limpet Patella caerulea (Linnaeus, 1758).</title>
        <authorList>
            <person name="Anh-Thu Weber A."/>
            <person name="Halstead-Nussloch G."/>
        </authorList>
    </citation>
    <scope>NUCLEOTIDE SEQUENCE [LARGE SCALE GENOMIC DNA]</scope>
    <source>
        <strain evidence="8">AATW-2023a</strain>
        <tissue evidence="8">Whole specimen</tissue>
    </source>
</reference>
<dbReference type="GO" id="GO:0006915">
    <property type="term" value="P:apoptotic process"/>
    <property type="evidence" value="ECO:0007669"/>
    <property type="project" value="InterPro"/>
</dbReference>
<protein>
    <recommendedName>
        <fullName evidence="7">Small ribosomal subunit protein mS29</fullName>
    </recommendedName>
</protein>
<keyword evidence="4" id="KW-0689">Ribosomal protein</keyword>
<dbReference type="SUPFAM" id="SSF52540">
    <property type="entry name" value="P-loop containing nucleoside triphosphate hydrolases"/>
    <property type="match status" value="1"/>
</dbReference>
<evidence type="ECO:0000256" key="7">
    <source>
        <dbReference type="ARBA" id="ARBA00035140"/>
    </source>
</evidence>
<dbReference type="Pfam" id="PF10236">
    <property type="entry name" value="DAP3"/>
    <property type="match status" value="1"/>
</dbReference>
<dbReference type="InterPro" id="IPR019368">
    <property type="entry name" value="Ribosomal_mS29"/>
</dbReference>
<comment type="similarity">
    <text evidence="2">Belongs to the mitochondrion-specific ribosomal protein mS29 family.</text>
</comment>
<evidence type="ECO:0000256" key="1">
    <source>
        <dbReference type="ARBA" id="ARBA00004173"/>
    </source>
</evidence>
<dbReference type="GO" id="GO:0005763">
    <property type="term" value="C:mitochondrial small ribosomal subunit"/>
    <property type="evidence" value="ECO:0007669"/>
    <property type="project" value="TreeGrafter"/>
</dbReference>
<evidence type="ECO:0000256" key="4">
    <source>
        <dbReference type="ARBA" id="ARBA00022980"/>
    </source>
</evidence>
<keyword evidence="6" id="KW-0687">Ribonucleoprotein</keyword>
<evidence type="ECO:0000313" key="8">
    <source>
        <dbReference type="EMBL" id="KAK6179035.1"/>
    </source>
</evidence>
<dbReference type="PANTHER" id="PTHR12810:SF0">
    <property type="entry name" value="SMALL RIBOSOMAL SUBUNIT PROTEIN MS29"/>
    <property type="match status" value="1"/>
</dbReference>
<keyword evidence="3" id="KW-0809">Transit peptide</keyword>
<evidence type="ECO:0000256" key="2">
    <source>
        <dbReference type="ARBA" id="ARBA00009863"/>
    </source>
</evidence>
<comment type="caution">
    <text evidence="8">The sequence shown here is derived from an EMBL/GenBank/DDBJ whole genome shotgun (WGS) entry which is preliminary data.</text>
</comment>
<dbReference type="InterPro" id="IPR008092">
    <property type="entry name" value="Ribosomal_mS29_met"/>
</dbReference>
<dbReference type="Proteomes" id="UP001347796">
    <property type="component" value="Unassembled WGS sequence"/>
</dbReference>
<dbReference type="PRINTS" id="PR01716">
    <property type="entry name" value="DEATHASSOCP3"/>
</dbReference>